<keyword evidence="4" id="KW-1185">Reference proteome</keyword>
<dbReference type="PANTHER" id="PTHR31479:SF25">
    <property type="entry name" value="OS07G0527900 PROTEIN"/>
    <property type="match status" value="1"/>
</dbReference>
<evidence type="ECO:0000259" key="2">
    <source>
        <dbReference type="Pfam" id="PF01764"/>
    </source>
</evidence>
<dbReference type="EMBL" id="JAAIUW010000005">
    <property type="protein sequence ID" value="KAF7830709.1"/>
    <property type="molecule type" value="Genomic_DNA"/>
</dbReference>
<comment type="caution">
    <text evidence="3">The sequence shown here is derived from an EMBL/GenBank/DDBJ whole genome shotgun (WGS) entry which is preliminary data.</text>
</comment>
<dbReference type="Proteomes" id="UP000634136">
    <property type="component" value="Unassembled WGS sequence"/>
</dbReference>
<accession>A0A834TZ42</accession>
<feature type="domain" description="Fungal lipase-type" evidence="2">
    <location>
        <begin position="140"/>
        <end position="182"/>
    </location>
</feature>
<dbReference type="GO" id="GO:0016787">
    <property type="term" value="F:hydrolase activity"/>
    <property type="evidence" value="ECO:0007669"/>
    <property type="project" value="UniProtKB-KW"/>
</dbReference>
<keyword evidence="1" id="KW-0378">Hydrolase</keyword>
<dbReference type="SUPFAM" id="SSF53474">
    <property type="entry name" value="alpha/beta-Hydrolases"/>
    <property type="match status" value="1"/>
</dbReference>
<gene>
    <name evidence="3" type="ORF">G2W53_013042</name>
</gene>
<protein>
    <submittedName>
        <fullName evidence="3">GDSL esterase/lipase</fullName>
    </submittedName>
</protein>
<dbReference type="Pfam" id="PF01764">
    <property type="entry name" value="Lipase_3"/>
    <property type="match status" value="1"/>
</dbReference>
<dbReference type="GO" id="GO:0006629">
    <property type="term" value="P:lipid metabolic process"/>
    <property type="evidence" value="ECO:0007669"/>
    <property type="project" value="InterPro"/>
</dbReference>
<dbReference type="InterPro" id="IPR029058">
    <property type="entry name" value="AB_hydrolase_fold"/>
</dbReference>
<name>A0A834TZ42_9FABA</name>
<reference evidence="3" key="1">
    <citation type="submission" date="2020-09" db="EMBL/GenBank/DDBJ databases">
        <title>Genome-Enabled Discovery of Anthraquinone Biosynthesis in Senna tora.</title>
        <authorList>
            <person name="Kang S.-H."/>
            <person name="Pandey R.P."/>
            <person name="Lee C.-M."/>
            <person name="Sim J.-S."/>
            <person name="Jeong J.-T."/>
            <person name="Choi B.-S."/>
            <person name="Jung M."/>
            <person name="Ginzburg D."/>
            <person name="Zhao K."/>
            <person name="Won S.Y."/>
            <person name="Oh T.-J."/>
            <person name="Yu Y."/>
            <person name="Kim N.-H."/>
            <person name="Lee O.R."/>
            <person name="Lee T.-H."/>
            <person name="Bashyal P."/>
            <person name="Kim T.-S."/>
            <person name="Lee W.-H."/>
            <person name="Kawkins C."/>
            <person name="Kim C.-K."/>
            <person name="Kim J.S."/>
            <person name="Ahn B.O."/>
            <person name="Rhee S.Y."/>
            <person name="Sohng J.K."/>
        </authorList>
    </citation>
    <scope>NUCLEOTIDE SEQUENCE</scope>
    <source>
        <tissue evidence="3">Leaf</tissue>
    </source>
</reference>
<dbReference type="PANTHER" id="PTHR31479">
    <property type="entry name" value="ALPHA/BETA-HYDROLASES SUPERFAMILY PROTEIN"/>
    <property type="match status" value="1"/>
</dbReference>
<dbReference type="InterPro" id="IPR002921">
    <property type="entry name" value="Fungal_lipase-type"/>
</dbReference>
<dbReference type="OrthoDB" id="58570at2759"/>
<dbReference type="AlphaFoldDB" id="A0A834TZ42"/>
<proteinExistence type="predicted"/>
<organism evidence="3 4">
    <name type="scientific">Senna tora</name>
    <dbReference type="NCBI Taxonomy" id="362788"/>
    <lineage>
        <taxon>Eukaryota</taxon>
        <taxon>Viridiplantae</taxon>
        <taxon>Streptophyta</taxon>
        <taxon>Embryophyta</taxon>
        <taxon>Tracheophyta</taxon>
        <taxon>Spermatophyta</taxon>
        <taxon>Magnoliopsida</taxon>
        <taxon>eudicotyledons</taxon>
        <taxon>Gunneridae</taxon>
        <taxon>Pentapetalae</taxon>
        <taxon>rosids</taxon>
        <taxon>fabids</taxon>
        <taxon>Fabales</taxon>
        <taxon>Fabaceae</taxon>
        <taxon>Caesalpinioideae</taxon>
        <taxon>Cassia clade</taxon>
        <taxon>Senna</taxon>
    </lineage>
</organism>
<dbReference type="Gene3D" id="3.40.50.1820">
    <property type="entry name" value="alpha/beta hydrolase"/>
    <property type="match status" value="1"/>
</dbReference>
<sequence>MISETDIFNLSGPSYIDAVDWSKEEQRRCVLASVVQGVYILEHDRQLNRVGPKSLSTAWWESFHFHLVDILVDNADHTMFGAILHLNLPKHIPSSPHAPKYVVAFRGTLTGSTTRSRDLLLDLKCILNTLHQSSRFQLALRSIRNAVSKSGSPNHVWLAGHSLGSAIALLAGKHMAKSGQNLPTYLFNSPFTSAPLERIKHEKVKQGIHIASSVLKAGLSSALTKARGSSASSTRDGVEDGLFDALKGWVPRLFVNPNDHICSGYIGYFAQREKMEKIGAGRFEKVATRHTVESLVSGALERKSEPLHLLPSAELVINETQTSNFRAAHGLEQWWDPLLRSRSILYRYN</sequence>
<evidence type="ECO:0000313" key="4">
    <source>
        <dbReference type="Proteomes" id="UP000634136"/>
    </source>
</evidence>
<evidence type="ECO:0000256" key="1">
    <source>
        <dbReference type="ARBA" id="ARBA00022801"/>
    </source>
</evidence>
<evidence type="ECO:0000313" key="3">
    <source>
        <dbReference type="EMBL" id="KAF7830709.1"/>
    </source>
</evidence>